<evidence type="ECO:0000256" key="1">
    <source>
        <dbReference type="ARBA" id="ARBA00004141"/>
    </source>
</evidence>
<comment type="subcellular location">
    <subcellularLocation>
        <location evidence="1">Membrane</location>
        <topology evidence="1">Multi-pass membrane protein</topology>
    </subcellularLocation>
</comment>
<proteinExistence type="inferred from homology"/>
<dbReference type="Pfam" id="PF07690">
    <property type="entry name" value="MFS_1"/>
    <property type="match status" value="1"/>
</dbReference>
<feature type="transmembrane region" description="Helical" evidence="3">
    <location>
        <begin position="142"/>
        <end position="165"/>
    </location>
</feature>
<dbReference type="InterPro" id="IPR050327">
    <property type="entry name" value="Proton-linked_MCT"/>
</dbReference>
<dbReference type="RefSeq" id="XP_045963228.1">
    <property type="nucleotide sequence ID" value="XM_046097160.1"/>
</dbReference>
<feature type="transmembrane region" description="Helical" evidence="3">
    <location>
        <begin position="410"/>
        <end position="432"/>
    </location>
</feature>
<keyword evidence="3" id="KW-0812">Transmembrane</keyword>
<feature type="transmembrane region" description="Helical" evidence="3">
    <location>
        <begin position="117"/>
        <end position="136"/>
    </location>
</feature>
<dbReference type="PANTHER" id="PTHR11360:SF234">
    <property type="entry name" value="MFS-TYPE TRANSPORTER DBAD-RELATED"/>
    <property type="match status" value="1"/>
</dbReference>
<evidence type="ECO:0000259" key="4">
    <source>
        <dbReference type="PROSITE" id="PS50850"/>
    </source>
</evidence>
<dbReference type="InterPro" id="IPR011701">
    <property type="entry name" value="MFS"/>
</dbReference>
<feature type="transmembrane region" description="Helical" evidence="3">
    <location>
        <begin position="319"/>
        <end position="337"/>
    </location>
</feature>
<dbReference type="SUPFAM" id="SSF103473">
    <property type="entry name" value="MFS general substrate transporter"/>
    <property type="match status" value="1"/>
</dbReference>
<dbReference type="InterPro" id="IPR036259">
    <property type="entry name" value="MFS_trans_sf"/>
</dbReference>
<protein>
    <submittedName>
        <fullName evidence="5">Major facilitator superfamily domain-containing protein</fullName>
    </submittedName>
</protein>
<evidence type="ECO:0000256" key="3">
    <source>
        <dbReference type="SAM" id="Phobius"/>
    </source>
</evidence>
<dbReference type="PROSITE" id="PS50850">
    <property type="entry name" value="MFS"/>
    <property type="match status" value="1"/>
</dbReference>
<dbReference type="Gene3D" id="1.20.1250.20">
    <property type="entry name" value="MFS general substrate transporter like domains"/>
    <property type="match status" value="1"/>
</dbReference>
<accession>A0A9P8UVH1</accession>
<dbReference type="GeneID" id="70126052"/>
<feature type="transmembrane region" description="Helical" evidence="3">
    <location>
        <begin position="253"/>
        <end position="273"/>
    </location>
</feature>
<dbReference type="OrthoDB" id="6509908at2759"/>
<feature type="transmembrane region" description="Helical" evidence="3">
    <location>
        <begin position="90"/>
        <end position="110"/>
    </location>
</feature>
<dbReference type="Proteomes" id="UP000758603">
    <property type="component" value="Unassembled WGS sequence"/>
</dbReference>
<feature type="transmembrane region" description="Helical" evidence="3">
    <location>
        <begin position="177"/>
        <end position="197"/>
    </location>
</feature>
<dbReference type="GO" id="GO:0016020">
    <property type="term" value="C:membrane"/>
    <property type="evidence" value="ECO:0007669"/>
    <property type="project" value="UniProtKB-SubCell"/>
</dbReference>
<dbReference type="EMBL" id="JAGPXC010000001">
    <property type="protein sequence ID" value="KAH6659097.1"/>
    <property type="molecule type" value="Genomic_DNA"/>
</dbReference>
<gene>
    <name evidence="5" type="ORF">BKA67DRAFT_508509</name>
</gene>
<evidence type="ECO:0000256" key="2">
    <source>
        <dbReference type="ARBA" id="ARBA00006727"/>
    </source>
</evidence>
<dbReference type="GO" id="GO:0022857">
    <property type="term" value="F:transmembrane transporter activity"/>
    <property type="evidence" value="ECO:0007669"/>
    <property type="project" value="InterPro"/>
</dbReference>
<organism evidence="5 6">
    <name type="scientific">Truncatella angustata</name>
    <dbReference type="NCBI Taxonomy" id="152316"/>
    <lineage>
        <taxon>Eukaryota</taxon>
        <taxon>Fungi</taxon>
        <taxon>Dikarya</taxon>
        <taxon>Ascomycota</taxon>
        <taxon>Pezizomycotina</taxon>
        <taxon>Sordariomycetes</taxon>
        <taxon>Xylariomycetidae</taxon>
        <taxon>Amphisphaeriales</taxon>
        <taxon>Sporocadaceae</taxon>
        <taxon>Truncatella</taxon>
    </lineage>
</organism>
<comment type="similarity">
    <text evidence="2">Belongs to the major facilitator superfamily. Monocarboxylate porter (TC 2.A.1.13) family.</text>
</comment>
<dbReference type="AlphaFoldDB" id="A0A9P8UVH1"/>
<keyword evidence="3" id="KW-1133">Transmembrane helix</keyword>
<sequence length="441" mass="47062">MSNRDHNTITPAVQVADINDGIIAEVQKSEAQLATESVKGDEPPDGGVTAWLQVLGSFCLFWNHWGLVNAFGVFQTYYQNELLTEMSPSAISWIGSIQSFLLLSVGVLSGPLYDKGYLRSLLLAGSVLIVIGLMMTSLCTQFWQLVLAQAICIGTGTGILYIPSLAVIPQYFHRRKALALGLVVSGSSCGGVVYSIIFTELQPRIGFGWTLRVMGLVALAMLSIGLAVVRRREEPSTKVRTLLDLPAFKERPYVLYCATLCTSNIAFFTPIFYMQPFALVHGLQGQDVALYLVAIMNACSVVGRLAPSLVANKIGPVQTLLFSVSCTAITVFAWIATTTGWGNIAFAAFFGFFSGAIVALPAVVLTSFTPDLSRLGTRLGMSSVLNAVGSLIGTPIGGAILSATGSYLGVQLWAGSVVTVTAFCLLALRFSLTGMKLKAKA</sequence>
<dbReference type="PANTHER" id="PTHR11360">
    <property type="entry name" value="MONOCARBOXYLATE TRANSPORTER"/>
    <property type="match status" value="1"/>
</dbReference>
<name>A0A9P8UVH1_9PEZI</name>
<feature type="transmembrane region" description="Helical" evidence="3">
    <location>
        <begin position="209"/>
        <end position="229"/>
    </location>
</feature>
<feature type="transmembrane region" description="Helical" evidence="3">
    <location>
        <begin position="384"/>
        <end position="404"/>
    </location>
</feature>
<evidence type="ECO:0000313" key="5">
    <source>
        <dbReference type="EMBL" id="KAH6659097.1"/>
    </source>
</evidence>
<feature type="transmembrane region" description="Helical" evidence="3">
    <location>
        <begin position="343"/>
        <end position="364"/>
    </location>
</feature>
<evidence type="ECO:0000313" key="6">
    <source>
        <dbReference type="Proteomes" id="UP000758603"/>
    </source>
</evidence>
<keyword evidence="6" id="KW-1185">Reference proteome</keyword>
<feature type="transmembrane region" description="Helical" evidence="3">
    <location>
        <begin position="288"/>
        <end position="307"/>
    </location>
</feature>
<comment type="caution">
    <text evidence="5">The sequence shown here is derived from an EMBL/GenBank/DDBJ whole genome shotgun (WGS) entry which is preliminary data.</text>
</comment>
<feature type="domain" description="Major facilitator superfamily (MFS) profile" evidence="4">
    <location>
        <begin position="49"/>
        <end position="439"/>
    </location>
</feature>
<dbReference type="InterPro" id="IPR020846">
    <property type="entry name" value="MFS_dom"/>
</dbReference>
<reference evidence="5" key="1">
    <citation type="journal article" date="2021" name="Nat. Commun.">
        <title>Genetic determinants of endophytism in the Arabidopsis root mycobiome.</title>
        <authorList>
            <person name="Mesny F."/>
            <person name="Miyauchi S."/>
            <person name="Thiergart T."/>
            <person name="Pickel B."/>
            <person name="Atanasova L."/>
            <person name="Karlsson M."/>
            <person name="Huettel B."/>
            <person name="Barry K.W."/>
            <person name="Haridas S."/>
            <person name="Chen C."/>
            <person name="Bauer D."/>
            <person name="Andreopoulos W."/>
            <person name="Pangilinan J."/>
            <person name="LaButti K."/>
            <person name="Riley R."/>
            <person name="Lipzen A."/>
            <person name="Clum A."/>
            <person name="Drula E."/>
            <person name="Henrissat B."/>
            <person name="Kohler A."/>
            <person name="Grigoriev I.V."/>
            <person name="Martin F.M."/>
            <person name="Hacquard S."/>
        </authorList>
    </citation>
    <scope>NUCLEOTIDE SEQUENCE</scope>
    <source>
        <strain evidence="5">MPI-SDFR-AT-0073</strain>
    </source>
</reference>
<keyword evidence="3" id="KW-0472">Membrane</keyword>